<dbReference type="Proteomes" id="UP001597042">
    <property type="component" value="Unassembled WGS sequence"/>
</dbReference>
<keyword evidence="1" id="KW-0472">Membrane</keyword>
<keyword evidence="3" id="KW-1185">Reference proteome</keyword>
<name>A0ABW2ZNG0_9MICO</name>
<dbReference type="RefSeq" id="WP_378752975.1">
    <property type="nucleotide sequence ID" value="NZ_JBHSSV010000012.1"/>
</dbReference>
<proteinExistence type="predicted"/>
<gene>
    <name evidence="2" type="ORF">ACFQZV_02540</name>
</gene>
<evidence type="ECO:0000313" key="2">
    <source>
        <dbReference type="EMBL" id="MFD0780177.1"/>
    </source>
</evidence>
<reference evidence="3" key="1">
    <citation type="journal article" date="2019" name="Int. J. Syst. Evol. Microbiol.">
        <title>The Global Catalogue of Microorganisms (GCM) 10K type strain sequencing project: providing services to taxonomists for standard genome sequencing and annotation.</title>
        <authorList>
            <consortium name="The Broad Institute Genomics Platform"/>
            <consortium name="The Broad Institute Genome Sequencing Center for Infectious Disease"/>
            <person name="Wu L."/>
            <person name="Ma J."/>
        </authorList>
    </citation>
    <scope>NUCLEOTIDE SEQUENCE [LARGE SCALE GENOMIC DNA]</scope>
    <source>
        <strain evidence="3">CCUG 50754</strain>
    </source>
</reference>
<accession>A0ABW2ZNG0</accession>
<evidence type="ECO:0008006" key="4">
    <source>
        <dbReference type="Google" id="ProtNLM"/>
    </source>
</evidence>
<evidence type="ECO:0000256" key="1">
    <source>
        <dbReference type="SAM" id="Phobius"/>
    </source>
</evidence>
<feature type="transmembrane region" description="Helical" evidence="1">
    <location>
        <begin position="45"/>
        <end position="68"/>
    </location>
</feature>
<sequence>MSDKSGWRTRRVHLTVWVRATLLLAPLIAAVFIPGEFADPEGNPWPLIIVFVLMVICMWPLAFASHWIESDAGGLTLKYWPLVSRRIEYQALASVDFRQSASPWEFSGIGLRIASGRVLAFVNRRGPGIGLRVKDGRGYFVILADVVELTAVQDDLARARPDLTPRAG</sequence>
<keyword evidence="1" id="KW-0812">Transmembrane</keyword>
<protein>
    <recommendedName>
        <fullName evidence="4">PH domain-containing protein</fullName>
    </recommendedName>
</protein>
<organism evidence="2 3">
    <name type="scientific">Microbacterium koreense</name>
    <dbReference type="NCBI Taxonomy" id="323761"/>
    <lineage>
        <taxon>Bacteria</taxon>
        <taxon>Bacillati</taxon>
        <taxon>Actinomycetota</taxon>
        <taxon>Actinomycetes</taxon>
        <taxon>Micrococcales</taxon>
        <taxon>Microbacteriaceae</taxon>
        <taxon>Microbacterium</taxon>
    </lineage>
</organism>
<comment type="caution">
    <text evidence="2">The sequence shown here is derived from an EMBL/GenBank/DDBJ whole genome shotgun (WGS) entry which is preliminary data.</text>
</comment>
<evidence type="ECO:0000313" key="3">
    <source>
        <dbReference type="Proteomes" id="UP001597042"/>
    </source>
</evidence>
<feature type="transmembrane region" description="Helical" evidence="1">
    <location>
        <begin position="12"/>
        <end position="33"/>
    </location>
</feature>
<keyword evidence="1" id="KW-1133">Transmembrane helix</keyword>
<dbReference type="EMBL" id="JBHTIM010000001">
    <property type="protein sequence ID" value="MFD0780177.1"/>
    <property type="molecule type" value="Genomic_DNA"/>
</dbReference>